<dbReference type="AlphaFoldDB" id="A0AAE0LVB2"/>
<dbReference type="EMBL" id="JAUEPN010000002">
    <property type="protein sequence ID" value="KAK3298996.1"/>
    <property type="molecule type" value="Genomic_DNA"/>
</dbReference>
<protein>
    <submittedName>
        <fullName evidence="1">Uncharacterized protein</fullName>
    </submittedName>
</protein>
<reference evidence="1" key="1">
    <citation type="journal article" date="2023" name="Mol. Phylogenet. Evol.">
        <title>Genome-scale phylogeny and comparative genomics of the fungal order Sordariales.</title>
        <authorList>
            <person name="Hensen N."/>
            <person name="Bonometti L."/>
            <person name="Westerberg I."/>
            <person name="Brannstrom I.O."/>
            <person name="Guillou S."/>
            <person name="Cros-Aarteil S."/>
            <person name="Calhoun S."/>
            <person name="Haridas S."/>
            <person name="Kuo A."/>
            <person name="Mondo S."/>
            <person name="Pangilinan J."/>
            <person name="Riley R."/>
            <person name="LaButti K."/>
            <person name="Andreopoulos B."/>
            <person name="Lipzen A."/>
            <person name="Chen C."/>
            <person name="Yan M."/>
            <person name="Daum C."/>
            <person name="Ng V."/>
            <person name="Clum A."/>
            <person name="Steindorff A."/>
            <person name="Ohm R.A."/>
            <person name="Martin F."/>
            <person name="Silar P."/>
            <person name="Natvig D.O."/>
            <person name="Lalanne C."/>
            <person name="Gautier V."/>
            <person name="Ament-Velasquez S.L."/>
            <person name="Kruys A."/>
            <person name="Hutchinson M.I."/>
            <person name="Powell A.J."/>
            <person name="Barry K."/>
            <person name="Miller A.N."/>
            <person name="Grigoriev I.V."/>
            <person name="Debuchy R."/>
            <person name="Gladieux P."/>
            <person name="Hiltunen Thoren M."/>
            <person name="Johannesson H."/>
        </authorList>
    </citation>
    <scope>NUCLEOTIDE SEQUENCE</scope>
    <source>
        <strain evidence="1">CBS 168.71</strain>
    </source>
</reference>
<dbReference type="RefSeq" id="XP_062662510.1">
    <property type="nucleotide sequence ID" value="XM_062808915.1"/>
</dbReference>
<organism evidence="1 2">
    <name type="scientific">Chaetomium fimeti</name>
    <dbReference type="NCBI Taxonomy" id="1854472"/>
    <lineage>
        <taxon>Eukaryota</taxon>
        <taxon>Fungi</taxon>
        <taxon>Dikarya</taxon>
        <taxon>Ascomycota</taxon>
        <taxon>Pezizomycotina</taxon>
        <taxon>Sordariomycetes</taxon>
        <taxon>Sordariomycetidae</taxon>
        <taxon>Sordariales</taxon>
        <taxon>Chaetomiaceae</taxon>
        <taxon>Chaetomium</taxon>
    </lineage>
</organism>
<gene>
    <name evidence="1" type="ORF">B0H64DRAFT_87514</name>
</gene>
<evidence type="ECO:0000313" key="1">
    <source>
        <dbReference type="EMBL" id="KAK3298996.1"/>
    </source>
</evidence>
<evidence type="ECO:0000313" key="2">
    <source>
        <dbReference type="Proteomes" id="UP001278766"/>
    </source>
</evidence>
<accession>A0AAE0LVB2</accession>
<dbReference type="Proteomes" id="UP001278766">
    <property type="component" value="Unassembled WGS sequence"/>
</dbReference>
<name>A0AAE0LVB2_9PEZI</name>
<comment type="caution">
    <text evidence="1">The sequence shown here is derived from an EMBL/GenBank/DDBJ whole genome shotgun (WGS) entry which is preliminary data.</text>
</comment>
<proteinExistence type="predicted"/>
<keyword evidence="2" id="KW-1185">Reference proteome</keyword>
<dbReference type="GeneID" id="87845863"/>
<sequence length="253" mass="27205">MFGLGAEWGDLGVVPKHATRSKGSGAATARPSAAPSLLGSVPVMRLPRVPRFDASRRSFWSSRLVYASLVCVFRFRGTTKRPLLRGSVASKMLAFQVNKSSLHLVSSSSFAPASASVYLGSGTRAVPGRHHPRKIAVRNARVQCAPLNGRKVGWQRRHVANEVPGRPLYSGFQLPTGSLTKPDAVICSSGLPLEWVLIDRSDLPADSPPVLALSPCWLPRGNHGVLAGETDLLERSAQPQGRCRTPLPQLEPP</sequence>
<reference evidence="1" key="2">
    <citation type="submission" date="2023-06" db="EMBL/GenBank/DDBJ databases">
        <authorList>
            <consortium name="Lawrence Berkeley National Laboratory"/>
            <person name="Haridas S."/>
            <person name="Hensen N."/>
            <person name="Bonometti L."/>
            <person name="Westerberg I."/>
            <person name="Brannstrom I.O."/>
            <person name="Guillou S."/>
            <person name="Cros-Aarteil S."/>
            <person name="Calhoun S."/>
            <person name="Kuo A."/>
            <person name="Mondo S."/>
            <person name="Pangilinan J."/>
            <person name="Riley R."/>
            <person name="Labutti K."/>
            <person name="Andreopoulos B."/>
            <person name="Lipzen A."/>
            <person name="Chen C."/>
            <person name="Yanf M."/>
            <person name="Daum C."/>
            <person name="Ng V."/>
            <person name="Clum A."/>
            <person name="Steindorff A."/>
            <person name="Ohm R."/>
            <person name="Martin F."/>
            <person name="Silar P."/>
            <person name="Natvig D."/>
            <person name="Lalanne C."/>
            <person name="Gautier V."/>
            <person name="Ament-Velasquez S.L."/>
            <person name="Kruys A."/>
            <person name="Hutchinson M.I."/>
            <person name="Powell A.J."/>
            <person name="Barry K."/>
            <person name="Miller A.N."/>
            <person name="Grigoriev I.V."/>
            <person name="Debuchy R."/>
            <person name="Gladieux P."/>
            <person name="Thoren M.H."/>
            <person name="Johannesson H."/>
        </authorList>
    </citation>
    <scope>NUCLEOTIDE SEQUENCE</scope>
    <source>
        <strain evidence="1">CBS 168.71</strain>
    </source>
</reference>